<evidence type="ECO:0000256" key="1">
    <source>
        <dbReference type="ARBA" id="ARBA00004167"/>
    </source>
</evidence>
<evidence type="ECO:0000313" key="13">
    <source>
        <dbReference type="Proteomes" id="UP000501690"/>
    </source>
</evidence>
<dbReference type="Gene3D" id="1.20.5.110">
    <property type="match status" value="1"/>
</dbReference>
<dbReference type="SUPFAM" id="SSF58038">
    <property type="entry name" value="SNARE fusion complex"/>
    <property type="match status" value="1"/>
</dbReference>
<evidence type="ECO:0000256" key="9">
    <source>
        <dbReference type="ARBA" id="ARBA00054128"/>
    </source>
</evidence>
<comment type="subunit">
    <text evidence="10">Part of the t-SNARE complex.</text>
</comment>
<comment type="subcellular location">
    <subcellularLocation>
        <location evidence="1">Membrane</location>
        <topology evidence="1">Single-pass membrane protein</topology>
    </subcellularLocation>
</comment>
<dbReference type="PANTHER" id="PTHR19305:SF35">
    <property type="entry name" value="SYNTAXIN-72"/>
    <property type="match status" value="1"/>
</dbReference>
<keyword evidence="7" id="KW-0175">Coiled coil</keyword>
<keyword evidence="8" id="KW-0472">Membrane</keyword>
<dbReference type="PANTHER" id="PTHR19305">
    <property type="entry name" value="SYNAPTOSOMAL ASSOCIATED PROTEIN"/>
    <property type="match status" value="1"/>
</dbReference>
<dbReference type="AlphaFoldDB" id="A0A4D6MAR1"/>
<dbReference type="CDD" id="cd15841">
    <property type="entry name" value="SNARE_Qc"/>
    <property type="match status" value="1"/>
</dbReference>
<reference evidence="12 13" key="1">
    <citation type="submission" date="2019-04" db="EMBL/GenBank/DDBJ databases">
        <title>An improved genome assembly and genetic linkage map for asparagus bean, Vigna unguiculata ssp. sesquipedialis.</title>
        <authorList>
            <person name="Xia Q."/>
            <person name="Zhang R."/>
            <person name="Dong Y."/>
        </authorList>
    </citation>
    <scope>NUCLEOTIDE SEQUENCE [LARGE SCALE GENOMIC DNA]</scope>
    <source>
        <tissue evidence="12">Leaf</tissue>
    </source>
</reference>
<evidence type="ECO:0000259" key="11">
    <source>
        <dbReference type="PROSITE" id="PS50192"/>
    </source>
</evidence>
<keyword evidence="4" id="KW-0812">Transmembrane</keyword>
<evidence type="ECO:0000256" key="10">
    <source>
        <dbReference type="ARBA" id="ARBA00061857"/>
    </source>
</evidence>
<dbReference type="EMBL" id="CP039350">
    <property type="protein sequence ID" value="QCD97903.1"/>
    <property type="molecule type" value="Genomic_DNA"/>
</dbReference>
<evidence type="ECO:0000256" key="2">
    <source>
        <dbReference type="ARBA" id="ARBA00009063"/>
    </source>
</evidence>
<evidence type="ECO:0000256" key="3">
    <source>
        <dbReference type="ARBA" id="ARBA00022448"/>
    </source>
</evidence>
<protein>
    <submittedName>
        <fullName evidence="12">Syntaxin of plants SYP7</fullName>
    </submittedName>
</protein>
<sequence>MSVIDILTRVDFICKEYDKYDIEKQRDSNISVDVEIEALLQKAETASKEKSKASTVAINAEIRRTKARLLEEVPKLQNLAMKKDGSSLSLLLGIICTVKGLSSQEFAARNGLVLALPDRIQAIPDGTPAVPRQTGSWAASSSRPGIKFDSDGQFDEEYFHQTEESSRFRQEYEMRKMKLDQGLDMIAEGLDTLKNMAHDMYEELDRQVPLMDEIDAEVDKASSDLKNTNVRLRDTVNQRAFVLHGMKFIPKIDNWK</sequence>
<name>A0A4D6MAR1_VIGUN</name>
<evidence type="ECO:0000256" key="6">
    <source>
        <dbReference type="ARBA" id="ARBA00022989"/>
    </source>
</evidence>
<evidence type="ECO:0000313" key="12">
    <source>
        <dbReference type="EMBL" id="QCD97903.1"/>
    </source>
</evidence>
<evidence type="ECO:0000256" key="7">
    <source>
        <dbReference type="ARBA" id="ARBA00023054"/>
    </source>
</evidence>
<feature type="domain" description="T-SNARE coiled-coil homology" evidence="11">
    <location>
        <begin position="180"/>
        <end position="235"/>
    </location>
</feature>
<accession>A0A4D6MAR1</accession>
<keyword evidence="3" id="KW-0813">Transport</keyword>
<keyword evidence="5" id="KW-0653">Protein transport</keyword>
<gene>
    <name evidence="12" type="ORF">DEO72_LG6g2616</name>
</gene>
<keyword evidence="6" id="KW-1133">Transmembrane helix</keyword>
<organism evidence="12 13">
    <name type="scientific">Vigna unguiculata</name>
    <name type="common">Cowpea</name>
    <dbReference type="NCBI Taxonomy" id="3917"/>
    <lineage>
        <taxon>Eukaryota</taxon>
        <taxon>Viridiplantae</taxon>
        <taxon>Streptophyta</taxon>
        <taxon>Embryophyta</taxon>
        <taxon>Tracheophyta</taxon>
        <taxon>Spermatophyta</taxon>
        <taxon>Magnoliopsida</taxon>
        <taxon>eudicotyledons</taxon>
        <taxon>Gunneridae</taxon>
        <taxon>Pentapetalae</taxon>
        <taxon>rosids</taxon>
        <taxon>fabids</taxon>
        <taxon>Fabales</taxon>
        <taxon>Fabaceae</taxon>
        <taxon>Papilionoideae</taxon>
        <taxon>50 kb inversion clade</taxon>
        <taxon>NPAAA clade</taxon>
        <taxon>indigoferoid/millettioid clade</taxon>
        <taxon>Phaseoleae</taxon>
        <taxon>Vigna</taxon>
    </lineage>
</organism>
<dbReference type="InterPro" id="IPR000727">
    <property type="entry name" value="T_SNARE_dom"/>
</dbReference>
<dbReference type="GO" id="GO:0006886">
    <property type="term" value="P:intracellular protein transport"/>
    <property type="evidence" value="ECO:0007669"/>
    <property type="project" value="UniProtKB-ARBA"/>
</dbReference>
<comment type="function">
    <text evidence="9">Vesicle trafficking protein that functions in the secretory pathway.</text>
</comment>
<evidence type="ECO:0000256" key="8">
    <source>
        <dbReference type="ARBA" id="ARBA00023136"/>
    </source>
</evidence>
<evidence type="ECO:0000256" key="5">
    <source>
        <dbReference type="ARBA" id="ARBA00022927"/>
    </source>
</evidence>
<dbReference type="Proteomes" id="UP000501690">
    <property type="component" value="Linkage Group LG6"/>
</dbReference>
<proteinExistence type="inferred from homology"/>
<dbReference type="GO" id="GO:0005886">
    <property type="term" value="C:plasma membrane"/>
    <property type="evidence" value="ECO:0007669"/>
    <property type="project" value="TreeGrafter"/>
</dbReference>
<keyword evidence="13" id="KW-1185">Reference proteome</keyword>
<dbReference type="PROSITE" id="PS50192">
    <property type="entry name" value="T_SNARE"/>
    <property type="match status" value="1"/>
</dbReference>
<comment type="similarity">
    <text evidence="2">Belongs to the syntaxin family.</text>
</comment>
<dbReference type="FunFam" id="1.20.5.110:FF:000037">
    <property type="entry name" value="Putative syntaxin-71-like"/>
    <property type="match status" value="1"/>
</dbReference>
<dbReference type="SMART" id="SM00397">
    <property type="entry name" value="t_SNARE"/>
    <property type="match status" value="1"/>
</dbReference>
<evidence type="ECO:0000256" key="4">
    <source>
        <dbReference type="ARBA" id="ARBA00022692"/>
    </source>
</evidence>